<reference evidence="1" key="1">
    <citation type="journal article" date="2020" name="bioRxiv">
        <title>Comparative genomics of Chlamydomonas.</title>
        <authorList>
            <person name="Craig R.J."/>
            <person name="Hasan A.R."/>
            <person name="Ness R.W."/>
            <person name="Keightley P.D."/>
        </authorList>
    </citation>
    <scope>NUCLEOTIDE SEQUENCE</scope>
    <source>
        <strain evidence="1">CCAP 11/70</strain>
    </source>
</reference>
<organism evidence="1 2">
    <name type="scientific">Edaphochlamys debaryana</name>
    <dbReference type="NCBI Taxonomy" id="47281"/>
    <lineage>
        <taxon>Eukaryota</taxon>
        <taxon>Viridiplantae</taxon>
        <taxon>Chlorophyta</taxon>
        <taxon>core chlorophytes</taxon>
        <taxon>Chlorophyceae</taxon>
        <taxon>CS clade</taxon>
        <taxon>Chlamydomonadales</taxon>
        <taxon>Chlamydomonadales incertae sedis</taxon>
        <taxon>Edaphochlamys</taxon>
    </lineage>
</organism>
<sequence>MGEVEAELEHLASRNGGARGSRPIGIPRGGVGMASTFCPAAGRYMPGFVPPHELAAVSVNDADGMLVHSHRHKSTAERLRTAVFEQTGHMSVQTAAAFLHAAQPPNKLRRPL</sequence>
<protein>
    <submittedName>
        <fullName evidence="1">Uncharacterized protein</fullName>
    </submittedName>
</protein>
<name>A0A835XSR9_9CHLO</name>
<evidence type="ECO:0000313" key="1">
    <source>
        <dbReference type="EMBL" id="KAG2489573.1"/>
    </source>
</evidence>
<comment type="caution">
    <text evidence="1">The sequence shown here is derived from an EMBL/GenBank/DDBJ whole genome shotgun (WGS) entry which is preliminary data.</text>
</comment>
<accession>A0A835XSR9</accession>
<dbReference type="OrthoDB" id="530443at2759"/>
<evidence type="ECO:0000313" key="2">
    <source>
        <dbReference type="Proteomes" id="UP000612055"/>
    </source>
</evidence>
<dbReference type="EMBL" id="JAEHOE010000072">
    <property type="protein sequence ID" value="KAG2489573.1"/>
    <property type="molecule type" value="Genomic_DNA"/>
</dbReference>
<dbReference type="AlphaFoldDB" id="A0A835XSR9"/>
<gene>
    <name evidence="1" type="ORF">HYH03_012021</name>
</gene>
<keyword evidence="2" id="KW-1185">Reference proteome</keyword>
<dbReference type="Proteomes" id="UP000612055">
    <property type="component" value="Unassembled WGS sequence"/>
</dbReference>
<proteinExistence type="predicted"/>